<gene>
    <name evidence="3" type="ORF">Glove_692g24</name>
</gene>
<dbReference type="AlphaFoldDB" id="A0A397G297"/>
<evidence type="ECO:0000259" key="2">
    <source>
        <dbReference type="PROSITE" id="PS51886"/>
    </source>
</evidence>
<feature type="domain" description="BTB" evidence="1">
    <location>
        <begin position="23"/>
        <end position="95"/>
    </location>
</feature>
<organism evidence="3 4">
    <name type="scientific">Diversispora epigaea</name>
    <dbReference type="NCBI Taxonomy" id="1348612"/>
    <lineage>
        <taxon>Eukaryota</taxon>
        <taxon>Fungi</taxon>
        <taxon>Fungi incertae sedis</taxon>
        <taxon>Mucoromycota</taxon>
        <taxon>Glomeromycotina</taxon>
        <taxon>Glomeromycetes</taxon>
        <taxon>Diversisporales</taxon>
        <taxon>Diversisporaceae</taxon>
        <taxon>Diversispora</taxon>
    </lineage>
</organism>
<dbReference type="SMART" id="SM00225">
    <property type="entry name" value="BTB"/>
    <property type="match status" value="1"/>
</dbReference>
<dbReference type="InterPro" id="IPR000210">
    <property type="entry name" value="BTB/POZ_dom"/>
</dbReference>
<dbReference type="InterPro" id="IPR051481">
    <property type="entry name" value="BTB-POZ/Galectin-3-binding"/>
</dbReference>
<sequence length="625" mass="73618">MSFKFFDTLSQDFSELLNDKKEYNVIIEVDKEENKKSFTSHSVVLRYRSTYFTKELENTATNENHVKTIIKPNISSQIFEIILKYIYCGVVNIENIETKIIYELMIVANELEFEELSEKLGSYLVESKASWLRTYFSHIYHSIFDSNIINSTESVQKEVAENSNKRQLDFDEPSTGCLHDPQSKKRKMTTNRCNEFKGLNQFYNDIITKHPNLIFEYEDFTSLQEAALIYILEKDNLQLEEIEIWDYVIKWGIAQNPILPKNLEEWSKENFKTLKTTLQQCLPLIRYFHISEKDIWEKLKPYRKILGTQLWDDLNQQLIFPNQPVKSLVLPARIISNPELPQRVNEQISTIINEEHNFKTLKTTLQQCLPLIRYFHISEKDIWEKLKPYRKILGTQLWDDLNQQLIFPNQPVKSLVLPARIISNPELPQRVNEQISTIINEEHVAEISSWIDRKSTIYSLTNVPYKLQLILRGSKVGFKPKTFWNMCNGHAGTIVVAKVAETDEILGGYNPLAWDNSKYRIFDTYMETNDSFIFSLKNGNIQNSILSRVKTKSRAHYYNYNDHHEIWGPCFGDLKFLFKYKLRGYDLTNEKICSCSSNSIYYEKSIRTSEYFSILDYEVFKIVKK</sequence>
<accession>A0A397G297</accession>
<reference evidence="3 4" key="1">
    <citation type="submission" date="2018-08" db="EMBL/GenBank/DDBJ databases">
        <title>Genome and evolution of the arbuscular mycorrhizal fungus Diversispora epigaea (formerly Glomus versiforme) and its bacterial endosymbionts.</title>
        <authorList>
            <person name="Sun X."/>
            <person name="Fei Z."/>
            <person name="Harrison M."/>
        </authorList>
    </citation>
    <scope>NUCLEOTIDE SEQUENCE [LARGE SCALE GENOMIC DNA]</scope>
    <source>
        <strain evidence="3 4">IT104</strain>
    </source>
</reference>
<dbReference type="Pfam" id="PF00651">
    <property type="entry name" value="BTB"/>
    <property type="match status" value="1"/>
</dbReference>
<dbReference type="Proteomes" id="UP000266861">
    <property type="component" value="Unassembled WGS sequence"/>
</dbReference>
<evidence type="ECO:0000259" key="1">
    <source>
        <dbReference type="PROSITE" id="PS50097"/>
    </source>
</evidence>
<feature type="domain" description="TLDc" evidence="2">
    <location>
        <begin position="437"/>
        <end position="623"/>
    </location>
</feature>
<name>A0A397G297_9GLOM</name>
<evidence type="ECO:0000313" key="4">
    <source>
        <dbReference type="Proteomes" id="UP000266861"/>
    </source>
</evidence>
<keyword evidence="4" id="KW-1185">Reference proteome</keyword>
<dbReference type="OrthoDB" id="1022638at2759"/>
<evidence type="ECO:0000313" key="3">
    <source>
        <dbReference type="EMBL" id="RHZ45085.1"/>
    </source>
</evidence>
<evidence type="ECO:0008006" key="5">
    <source>
        <dbReference type="Google" id="ProtNLM"/>
    </source>
</evidence>
<dbReference type="PANTHER" id="PTHR24410:SF23">
    <property type="entry name" value="BTB DOMAIN-CONTAINING PROTEIN-RELATED"/>
    <property type="match status" value="1"/>
</dbReference>
<dbReference type="SUPFAM" id="SSF54695">
    <property type="entry name" value="POZ domain"/>
    <property type="match status" value="1"/>
</dbReference>
<dbReference type="Pfam" id="PF07534">
    <property type="entry name" value="TLD"/>
    <property type="match status" value="1"/>
</dbReference>
<dbReference type="InterPro" id="IPR011333">
    <property type="entry name" value="SKP1/BTB/POZ_sf"/>
</dbReference>
<dbReference type="EMBL" id="PQFF01000557">
    <property type="protein sequence ID" value="RHZ45085.1"/>
    <property type="molecule type" value="Genomic_DNA"/>
</dbReference>
<dbReference type="Gene3D" id="1.25.40.420">
    <property type="match status" value="1"/>
</dbReference>
<dbReference type="PROSITE" id="PS51886">
    <property type="entry name" value="TLDC"/>
    <property type="match status" value="1"/>
</dbReference>
<dbReference type="Gene3D" id="3.30.710.10">
    <property type="entry name" value="Potassium Channel Kv1.1, Chain A"/>
    <property type="match status" value="1"/>
</dbReference>
<dbReference type="PROSITE" id="PS50097">
    <property type="entry name" value="BTB"/>
    <property type="match status" value="1"/>
</dbReference>
<protein>
    <recommendedName>
        <fullName evidence="5">BTB domain-containing protein</fullName>
    </recommendedName>
</protein>
<proteinExistence type="predicted"/>
<dbReference type="InterPro" id="IPR006571">
    <property type="entry name" value="TLDc_dom"/>
</dbReference>
<comment type="caution">
    <text evidence="3">The sequence shown here is derived from an EMBL/GenBank/DDBJ whole genome shotgun (WGS) entry which is preliminary data.</text>
</comment>
<dbReference type="PANTHER" id="PTHR24410">
    <property type="entry name" value="HL07962P-RELATED"/>
    <property type="match status" value="1"/>
</dbReference>